<dbReference type="Proteomes" id="UP000821845">
    <property type="component" value="Chromosome 6"/>
</dbReference>
<keyword evidence="2" id="KW-1185">Reference proteome</keyword>
<evidence type="ECO:0000313" key="2">
    <source>
        <dbReference type="Proteomes" id="UP000821845"/>
    </source>
</evidence>
<organism evidence="1 2">
    <name type="scientific">Hyalomma asiaticum</name>
    <name type="common">Tick</name>
    <dbReference type="NCBI Taxonomy" id="266040"/>
    <lineage>
        <taxon>Eukaryota</taxon>
        <taxon>Metazoa</taxon>
        <taxon>Ecdysozoa</taxon>
        <taxon>Arthropoda</taxon>
        <taxon>Chelicerata</taxon>
        <taxon>Arachnida</taxon>
        <taxon>Acari</taxon>
        <taxon>Parasitiformes</taxon>
        <taxon>Ixodida</taxon>
        <taxon>Ixodoidea</taxon>
        <taxon>Ixodidae</taxon>
        <taxon>Hyalomminae</taxon>
        <taxon>Hyalomma</taxon>
    </lineage>
</organism>
<dbReference type="EMBL" id="CM023486">
    <property type="protein sequence ID" value="KAH6927211.1"/>
    <property type="molecule type" value="Genomic_DNA"/>
</dbReference>
<evidence type="ECO:0000313" key="1">
    <source>
        <dbReference type="EMBL" id="KAH6927211.1"/>
    </source>
</evidence>
<proteinExistence type="predicted"/>
<protein>
    <submittedName>
        <fullName evidence="1">Uncharacterized protein</fullName>
    </submittedName>
</protein>
<name>A0ACB7RWY3_HYAAI</name>
<comment type="caution">
    <text evidence="1">The sequence shown here is derived from an EMBL/GenBank/DDBJ whole genome shotgun (WGS) entry which is preliminary data.</text>
</comment>
<gene>
    <name evidence="1" type="ORF">HPB50_000843</name>
</gene>
<sequence length="155" mass="17310">MIELRLPDAREPSFISKRVASSAGGRHWTDERARFQEHTLTSFHADRSWSASPLFHFFESSSTFSFLRASLLNTWRFRSKGSLEGKPGSTVSVFLERCDVAHRKTLPYIVLSARVSVFRVPAPSPLFILAPAFLPEKHVSQSSKGGGAAEELDKC</sequence>
<accession>A0ACB7RWY3</accession>
<reference evidence="1" key="1">
    <citation type="submission" date="2020-05" db="EMBL/GenBank/DDBJ databases">
        <title>Large-scale comparative analyses of tick genomes elucidate their genetic diversity and vector capacities.</title>
        <authorList>
            <person name="Jia N."/>
            <person name="Wang J."/>
            <person name="Shi W."/>
            <person name="Du L."/>
            <person name="Sun Y."/>
            <person name="Zhan W."/>
            <person name="Jiang J."/>
            <person name="Wang Q."/>
            <person name="Zhang B."/>
            <person name="Ji P."/>
            <person name="Sakyi L.B."/>
            <person name="Cui X."/>
            <person name="Yuan T."/>
            <person name="Jiang B."/>
            <person name="Yang W."/>
            <person name="Lam T.T.-Y."/>
            <person name="Chang Q."/>
            <person name="Ding S."/>
            <person name="Wang X."/>
            <person name="Zhu J."/>
            <person name="Ruan X."/>
            <person name="Zhao L."/>
            <person name="Wei J."/>
            <person name="Que T."/>
            <person name="Du C."/>
            <person name="Cheng J."/>
            <person name="Dai P."/>
            <person name="Han X."/>
            <person name="Huang E."/>
            <person name="Gao Y."/>
            <person name="Liu J."/>
            <person name="Shao H."/>
            <person name="Ye R."/>
            <person name="Li L."/>
            <person name="Wei W."/>
            <person name="Wang X."/>
            <person name="Wang C."/>
            <person name="Yang T."/>
            <person name="Huo Q."/>
            <person name="Li W."/>
            <person name="Guo W."/>
            <person name="Chen H."/>
            <person name="Zhou L."/>
            <person name="Ni X."/>
            <person name="Tian J."/>
            <person name="Zhou Y."/>
            <person name="Sheng Y."/>
            <person name="Liu T."/>
            <person name="Pan Y."/>
            <person name="Xia L."/>
            <person name="Li J."/>
            <person name="Zhao F."/>
            <person name="Cao W."/>
        </authorList>
    </citation>
    <scope>NUCLEOTIDE SEQUENCE</scope>
    <source>
        <strain evidence="1">Hyas-2018</strain>
    </source>
</reference>